<accession>A0A1M6Y1J2</accession>
<evidence type="ECO:0000313" key="1">
    <source>
        <dbReference type="EMBL" id="SHL11985.1"/>
    </source>
</evidence>
<sequence>MGNAKIPVLLNWHNIFVKLTQTKNKNPLPDESSRG</sequence>
<proteinExistence type="predicted"/>
<organism evidence="1 2">
    <name type="scientific">Xylanibacter ruminicola</name>
    <name type="common">Prevotella ruminicola</name>
    <dbReference type="NCBI Taxonomy" id="839"/>
    <lineage>
        <taxon>Bacteria</taxon>
        <taxon>Pseudomonadati</taxon>
        <taxon>Bacteroidota</taxon>
        <taxon>Bacteroidia</taxon>
        <taxon>Bacteroidales</taxon>
        <taxon>Prevotellaceae</taxon>
        <taxon>Xylanibacter</taxon>
    </lineage>
</organism>
<dbReference type="AlphaFoldDB" id="A0A1M6Y1J2"/>
<protein>
    <submittedName>
        <fullName evidence="1">Uncharacterized protein</fullName>
    </submittedName>
</protein>
<dbReference type="EMBL" id="FRBD01000023">
    <property type="protein sequence ID" value="SHL11985.1"/>
    <property type="molecule type" value="Genomic_DNA"/>
</dbReference>
<dbReference type="Proteomes" id="UP000184130">
    <property type="component" value="Unassembled WGS sequence"/>
</dbReference>
<evidence type="ECO:0000313" key="2">
    <source>
        <dbReference type="Proteomes" id="UP000184130"/>
    </source>
</evidence>
<reference evidence="1 2" key="1">
    <citation type="submission" date="2016-11" db="EMBL/GenBank/DDBJ databases">
        <authorList>
            <person name="Jaros S."/>
            <person name="Januszkiewicz K."/>
            <person name="Wedrychowicz H."/>
        </authorList>
    </citation>
    <scope>NUCLEOTIDE SEQUENCE [LARGE SCALE GENOMIC DNA]</scope>
    <source>
        <strain evidence="1 2">KHT3</strain>
    </source>
</reference>
<gene>
    <name evidence="1" type="ORF">SAMN05216463_12352</name>
</gene>
<name>A0A1M6Y1J2_XYLRU</name>